<evidence type="ECO:0000313" key="2">
    <source>
        <dbReference type="Proteomes" id="UP000887569"/>
    </source>
</evidence>
<dbReference type="Proteomes" id="UP000887569">
    <property type="component" value="Unplaced"/>
</dbReference>
<feature type="transmembrane region" description="Helical" evidence="1">
    <location>
        <begin position="77"/>
        <end position="99"/>
    </location>
</feature>
<organism evidence="2 3">
    <name type="scientific">Parascaris univalens</name>
    <name type="common">Nematode worm</name>
    <dbReference type="NCBI Taxonomy" id="6257"/>
    <lineage>
        <taxon>Eukaryota</taxon>
        <taxon>Metazoa</taxon>
        <taxon>Ecdysozoa</taxon>
        <taxon>Nematoda</taxon>
        <taxon>Chromadorea</taxon>
        <taxon>Rhabditida</taxon>
        <taxon>Spirurina</taxon>
        <taxon>Ascaridomorpha</taxon>
        <taxon>Ascaridoidea</taxon>
        <taxon>Ascarididae</taxon>
        <taxon>Parascaris</taxon>
    </lineage>
</organism>
<keyword evidence="2" id="KW-1185">Reference proteome</keyword>
<evidence type="ECO:0000256" key="1">
    <source>
        <dbReference type="SAM" id="Phobius"/>
    </source>
</evidence>
<keyword evidence="1" id="KW-0472">Membrane</keyword>
<feature type="transmembrane region" description="Helical" evidence="1">
    <location>
        <begin position="44"/>
        <end position="65"/>
    </location>
</feature>
<dbReference type="AlphaFoldDB" id="A0A915AGB4"/>
<sequence length="130" mass="14783">RLLYCPHPKYSVTVLRSMWLACACLQVQNYTAFRGIFMPNSHCFYGLVFGLSPVRFTYVFAVTLLERFGEALKFSRAVLLLRSLFDVVASCLSVVPIYVVEQIFIDASDDSHVDEHSFHTSSTDKSIVVY</sequence>
<dbReference type="WBParaSite" id="PgR007_g097_t01">
    <property type="protein sequence ID" value="PgR007_g097_t01"/>
    <property type="gene ID" value="PgR007_g097"/>
</dbReference>
<proteinExistence type="predicted"/>
<keyword evidence="1" id="KW-1133">Transmembrane helix</keyword>
<keyword evidence="1" id="KW-0812">Transmembrane</keyword>
<reference evidence="3" key="1">
    <citation type="submission" date="2022-11" db="UniProtKB">
        <authorList>
            <consortium name="WormBaseParasite"/>
        </authorList>
    </citation>
    <scope>IDENTIFICATION</scope>
</reference>
<protein>
    <submittedName>
        <fullName evidence="3">Uncharacterized protein</fullName>
    </submittedName>
</protein>
<name>A0A915AGB4_PARUN</name>
<accession>A0A915AGB4</accession>
<evidence type="ECO:0000313" key="3">
    <source>
        <dbReference type="WBParaSite" id="PgR007_g097_t01"/>
    </source>
</evidence>